<evidence type="ECO:0000313" key="4">
    <source>
        <dbReference type="RefSeq" id="XP_013404314.1"/>
    </source>
</evidence>
<feature type="domain" description="DZIP3-like HEPN" evidence="2">
    <location>
        <begin position="87"/>
        <end position="231"/>
    </location>
</feature>
<name>A0A1S3J380_LINAN</name>
<keyword evidence="3" id="KW-1185">Reference proteome</keyword>
<dbReference type="InterPro" id="IPR041249">
    <property type="entry name" value="HEPN_DZIP3"/>
</dbReference>
<dbReference type="Proteomes" id="UP000085678">
    <property type="component" value="Unplaced"/>
</dbReference>
<accession>A0A1S3J380</accession>
<feature type="non-terminal residue" evidence="4">
    <location>
        <position position="406"/>
    </location>
</feature>
<reference evidence="4" key="1">
    <citation type="journal article" date="2015" name="Nat. Commun.">
        <title>The Lingula genome provides insights into brachiopod evolution and the origin of phosphate biomineralization.</title>
        <authorList>
            <person name="Luo Y.J."/>
            <person name="Takeuchi T."/>
            <person name="Koyanagi R."/>
            <person name="Yamada L."/>
            <person name="Kanda M."/>
            <person name="Khalturina M."/>
            <person name="Fujie M."/>
            <person name="Yamasaki S.I."/>
            <person name="Endo K."/>
            <person name="Satoh N."/>
        </authorList>
    </citation>
    <scope>NUCLEOTIDE SEQUENCE</scope>
</reference>
<gene>
    <name evidence="4" type="primary">LOC106169402</name>
</gene>
<evidence type="ECO:0000256" key="1">
    <source>
        <dbReference type="SAM" id="MobiDB-lite"/>
    </source>
</evidence>
<evidence type="ECO:0000313" key="3">
    <source>
        <dbReference type="Proteomes" id="UP000085678"/>
    </source>
</evidence>
<dbReference type="AlphaFoldDB" id="A0A1S3J380"/>
<proteinExistence type="predicted"/>
<organism evidence="3 4">
    <name type="scientific">Lingula anatina</name>
    <name type="common">Brachiopod</name>
    <name type="synonym">Lingula unguis</name>
    <dbReference type="NCBI Taxonomy" id="7574"/>
    <lineage>
        <taxon>Eukaryota</taxon>
        <taxon>Metazoa</taxon>
        <taxon>Spiralia</taxon>
        <taxon>Lophotrochozoa</taxon>
        <taxon>Brachiopoda</taxon>
        <taxon>Linguliformea</taxon>
        <taxon>Lingulata</taxon>
        <taxon>Lingulida</taxon>
        <taxon>Linguloidea</taxon>
        <taxon>Lingulidae</taxon>
        <taxon>Lingula</taxon>
    </lineage>
</organism>
<dbReference type="RefSeq" id="XP_013404314.1">
    <property type="nucleotide sequence ID" value="XM_013548860.1"/>
</dbReference>
<dbReference type="KEGG" id="lak:106169402"/>
<dbReference type="Pfam" id="PF18738">
    <property type="entry name" value="HEPN_DZIP3"/>
    <property type="match status" value="1"/>
</dbReference>
<evidence type="ECO:0000259" key="2">
    <source>
        <dbReference type="Pfam" id="PF18738"/>
    </source>
</evidence>
<reference evidence="4" key="2">
    <citation type="submission" date="2025-08" db="UniProtKB">
        <authorList>
            <consortium name="RefSeq"/>
        </authorList>
    </citation>
    <scope>IDENTIFICATION</scope>
</reference>
<feature type="region of interest" description="Disordered" evidence="1">
    <location>
        <begin position="333"/>
        <end position="367"/>
    </location>
</feature>
<dbReference type="GeneID" id="106169402"/>
<sequence>MRLRIFMSNELTDPKPAFLYYISDNAEKRFKVTGAMATARTYTDSDRWNFCCISIVTAEHALKVLQDVLQIELKTKYPNLFDLSMGLLNGVLGDRTVETVLFRLSPKIFNRHQREQLYPTGNPSTSVTVADLDITLTVLLLRNITLLNPCPRLNARDKPSDTNTSKEATIGRIKMYRDIVYNHVNKAAISDEDFKAYFSKLKSNLLVLFSRFTNEDDDAILSETLDAARNQSILKKWYYYDKDVKVELMRLKSTMEETPKLGFHIEQVQRRNEDTVLREVRSETQRTHDKLKKIGLALEQSAPITEEVQEKLQVIYDNDRDRSELQKITVLSSTQEDPAVPSSQLFNPSSSTEKEITQSAKSSPTSVDMGTVAASKLHTIKPDIHYQAPVMNLTHEILLVQMGPLL</sequence>
<dbReference type="InParanoid" id="A0A1S3J380"/>
<protein>
    <submittedName>
        <fullName evidence="4">Uncharacterized protein LOC106169402</fullName>
    </submittedName>
</protein>